<dbReference type="PANTHER" id="PTHR32343">
    <property type="entry name" value="SERINE/ARGININE-RICH SPLICING FACTOR"/>
    <property type="match status" value="1"/>
</dbReference>
<dbReference type="Pfam" id="PF00076">
    <property type="entry name" value="RRM_1"/>
    <property type="match status" value="1"/>
</dbReference>
<dbReference type="InterPro" id="IPR035979">
    <property type="entry name" value="RBD_domain_sf"/>
</dbReference>
<feature type="domain" description="RRM" evidence="1">
    <location>
        <begin position="13"/>
        <end position="80"/>
    </location>
</feature>
<dbReference type="InterPro" id="IPR000504">
    <property type="entry name" value="RRM_dom"/>
</dbReference>
<accession>A0A835PY26</accession>
<dbReference type="PANTHER" id="PTHR32343:SF44">
    <property type="entry name" value="PROTEIN VIP1-LIKE"/>
    <property type="match status" value="1"/>
</dbReference>
<keyword evidence="4" id="KW-1185">Reference proteome</keyword>
<organism evidence="3 5">
    <name type="scientific">Vanilla planifolia</name>
    <name type="common">Vanilla</name>
    <dbReference type="NCBI Taxonomy" id="51239"/>
    <lineage>
        <taxon>Eukaryota</taxon>
        <taxon>Viridiplantae</taxon>
        <taxon>Streptophyta</taxon>
        <taxon>Embryophyta</taxon>
        <taxon>Tracheophyta</taxon>
        <taxon>Spermatophyta</taxon>
        <taxon>Magnoliopsida</taxon>
        <taxon>Liliopsida</taxon>
        <taxon>Asparagales</taxon>
        <taxon>Orchidaceae</taxon>
        <taxon>Vanilloideae</taxon>
        <taxon>Vanilleae</taxon>
        <taxon>Vanilla</taxon>
    </lineage>
</organism>
<dbReference type="AlphaFoldDB" id="A0A835PY26"/>
<comment type="caution">
    <text evidence="3">The sequence shown here is derived from an EMBL/GenBank/DDBJ whole genome shotgun (WGS) entry which is preliminary data.</text>
</comment>
<gene>
    <name evidence="3" type="ORF">HPP92_022745</name>
    <name evidence="2" type="ORF">HPP92_023044</name>
</gene>
<dbReference type="InterPro" id="IPR012677">
    <property type="entry name" value="Nucleotide-bd_a/b_plait_sf"/>
</dbReference>
<dbReference type="Proteomes" id="UP000636800">
    <property type="component" value="Chromosome 12"/>
</dbReference>
<proteinExistence type="predicted"/>
<evidence type="ECO:0000313" key="5">
    <source>
        <dbReference type="Proteomes" id="UP000639772"/>
    </source>
</evidence>
<dbReference type="SMART" id="SM00360">
    <property type="entry name" value="RRM"/>
    <property type="match status" value="1"/>
</dbReference>
<protein>
    <recommendedName>
        <fullName evidence="1">RRM domain-containing protein</fullName>
    </recommendedName>
</protein>
<dbReference type="OrthoDB" id="7763451at2759"/>
<dbReference type="EMBL" id="JADCNL010000012">
    <property type="protein sequence ID" value="KAG0457887.1"/>
    <property type="molecule type" value="Genomic_DNA"/>
</dbReference>
<evidence type="ECO:0000313" key="4">
    <source>
        <dbReference type="Proteomes" id="UP000636800"/>
    </source>
</evidence>
<dbReference type="Gene3D" id="3.30.70.330">
    <property type="match status" value="1"/>
</dbReference>
<evidence type="ECO:0000313" key="2">
    <source>
        <dbReference type="EMBL" id="KAG0457887.1"/>
    </source>
</evidence>
<dbReference type="EMBL" id="JADCNM010000012">
    <property type="protein sequence ID" value="KAG0459617.1"/>
    <property type="molecule type" value="Genomic_DNA"/>
</dbReference>
<evidence type="ECO:0000313" key="3">
    <source>
        <dbReference type="EMBL" id="KAG0459617.1"/>
    </source>
</evidence>
<sequence>MGITNFMDDMELAIQVLNISPSTTRDDLNIFFSYCGTVDKIQLKRDSGHSQSAVVTFKQPYAVRTALLLNRPGGDLVTAAQSAIQVLTQKGNEAMNKAKETVKQKGRAVAQQACSAIITAEQTAGDISSSIISSSCISKGASWLSAALDRASKSMAELGGVKAQSPNLLKQK</sequence>
<dbReference type="GO" id="GO:0003723">
    <property type="term" value="F:RNA binding"/>
    <property type="evidence" value="ECO:0007669"/>
    <property type="project" value="InterPro"/>
</dbReference>
<reference evidence="4 5" key="1">
    <citation type="journal article" date="2020" name="Nat. Food">
        <title>A phased Vanilla planifolia genome enables genetic improvement of flavour and production.</title>
        <authorList>
            <person name="Hasing T."/>
            <person name="Tang H."/>
            <person name="Brym M."/>
            <person name="Khazi F."/>
            <person name="Huang T."/>
            <person name="Chambers A.H."/>
        </authorList>
    </citation>
    <scope>NUCLEOTIDE SEQUENCE [LARGE SCALE GENOMIC DNA]</scope>
    <source>
        <tissue evidence="3">Leaf</tissue>
    </source>
</reference>
<dbReference type="Proteomes" id="UP000639772">
    <property type="component" value="Chromosome 12"/>
</dbReference>
<name>A0A835PY26_VANPL</name>
<evidence type="ECO:0000259" key="1">
    <source>
        <dbReference type="SMART" id="SM00360"/>
    </source>
</evidence>
<dbReference type="SUPFAM" id="SSF54928">
    <property type="entry name" value="RNA-binding domain, RBD"/>
    <property type="match status" value="1"/>
</dbReference>